<protein>
    <submittedName>
        <fullName evidence="6">Type IV secretory pathway VirB10-like protein</fullName>
    </submittedName>
</protein>
<proteinExistence type="inferred from homology"/>
<keyword evidence="3" id="KW-0812">Transmembrane</keyword>
<comment type="similarity">
    <text evidence="2">Belongs to the TrbI/VirB10 family.</text>
</comment>
<dbReference type="Pfam" id="PF03743">
    <property type="entry name" value="TrbI"/>
    <property type="match status" value="1"/>
</dbReference>
<dbReference type="Proteomes" id="UP001224845">
    <property type="component" value="Unassembled WGS sequence"/>
</dbReference>
<evidence type="ECO:0000256" key="4">
    <source>
        <dbReference type="ARBA" id="ARBA00022989"/>
    </source>
</evidence>
<keyword evidence="4" id="KW-1133">Transmembrane helix</keyword>
<gene>
    <name evidence="6" type="ORF">J2W39_006552</name>
</gene>
<reference evidence="6" key="1">
    <citation type="submission" date="2023-07" db="EMBL/GenBank/DDBJ databases">
        <title>Sorghum-associated microbial communities from plants grown in Nebraska, USA.</title>
        <authorList>
            <person name="Schachtman D."/>
        </authorList>
    </citation>
    <scope>NUCLEOTIDE SEQUENCE</scope>
    <source>
        <strain evidence="6">DS3315</strain>
    </source>
</reference>
<evidence type="ECO:0000313" key="7">
    <source>
        <dbReference type="Proteomes" id="UP001224845"/>
    </source>
</evidence>
<evidence type="ECO:0000256" key="1">
    <source>
        <dbReference type="ARBA" id="ARBA00004167"/>
    </source>
</evidence>
<name>A0AAW8EQX1_VARPD</name>
<evidence type="ECO:0000256" key="2">
    <source>
        <dbReference type="ARBA" id="ARBA00010265"/>
    </source>
</evidence>
<dbReference type="GO" id="GO:0016020">
    <property type="term" value="C:membrane"/>
    <property type="evidence" value="ECO:0007669"/>
    <property type="project" value="UniProtKB-SubCell"/>
</dbReference>
<dbReference type="RefSeq" id="WP_370880741.1">
    <property type="nucleotide sequence ID" value="NZ_JAUSRV010000026.1"/>
</dbReference>
<keyword evidence="5" id="KW-0472">Membrane</keyword>
<dbReference type="Gene3D" id="2.40.128.260">
    <property type="entry name" value="Type IV secretion system, VirB10/TraB/TrbI"/>
    <property type="match status" value="1"/>
</dbReference>
<dbReference type="InterPro" id="IPR005498">
    <property type="entry name" value="T4SS_VirB10/TraB/TrbI"/>
</dbReference>
<sequence length="167" mass="17749">MPASAVNASGLTAGLQPFNPLGTMNPVVDSPADPVIAQNRQNRKEASLANAGDTATRNPGALQVPVCPDQVMEGTIIATVTEAVDDTATGPHLLIPRGARLIGRYDSQVAFGQRRVLLVWIRLILPDTSSVALGRLPGIGSPVRVMVNKDLILRSYQPLFFKRGSSQ</sequence>
<evidence type="ECO:0000313" key="6">
    <source>
        <dbReference type="EMBL" id="MDP9975263.1"/>
    </source>
</evidence>
<dbReference type="AlphaFoldDB" id="A0AAW8EQX1"/>
<accession>A0AAW8EQX1</accession>
<evidence type="ECO:0000256" key="5">
    <source>
        <dbReference type="ARBA" id="ARBA00023136"/>
    </source>
</evidence>
<comment type="caution">
    <text evidence="6">The sequence shown here is derived from an EMBL/GenBank/DDBJ whole genome shotgun (WGS) entry which is preliminary data.</text>
</comment>
<dbReference type="EMBL" id="JAUSRV010000026">
    <property type="protein sequence ID" value="MDP9975263.1"/>
    <property type="molecule type" value="Genomic_DNA"/>
</dbReference>
<evidence type="ECO:0000256" key="3">
    <source>
        <dbReference type="ARBA" id="ARBA00022692"/>
    </source>
</evidence>
<dbReference type="InterPro" id="IPR042217">
    <property type="entry name" value="T4SS_VirB10/TrbI"/>
</dbReference>
<comment type="subcellular location">
    <subcellularLocation>
        <location evidence="1">Membrane</location>
        <topology evidence="1">Single-pass membrane protein</topology>
    </subcellularLocation>
</comment>
<organism evidence="6 7">
    <name type="scientific">Variovorax paradoxus</name>
    <dbReference type="NCBI Taxonomy" id="34073"/>
    <lineage>
        <taxon>Bacteria</taxon>
        <taxon>Pseudomonadati</taxon>
        <taxon>Pseudomonadota</taxon>
        <taxon>Betaproteobacteria</taxon>
        <taxon>Burkholderiales</taxon>
        <taxon>Comamonadaceae</taxon>
        <taxon>Variovorax</taxon>
    </lineage>
</organism>